<organism evidence="1">
    <name type="scientific">Anguilla anguilla</name>
    <name type="common">European freshwater eel</name>
    <name type="synonym">Muraena anguilla</name>
    <dbReference type="NCBI Taxonomy" id="7936"/>
    <lineage>
        <taxon>Eukaryota</taxon>
        <taxon>Metazoa</taxon>
        <taxon>Chordata</taxon>
        <taxon>Craniata</taxon>
        <taxon>Vertebrata</taxon>
        <taxon>Euteleostomi</taxon>
        <taxon>Actinopterygii</taxon>
        <taxon>Neopterygii</taxon>
        <taxon>Teleostei</taxon>
        <taxon>Anguilliformes</taxon>
        <taxon>Anguillidae</taxon>
        <taxon>Anguilla</taxon>
    </lineage>
</organism>
<dbReference type="EMBL" id="GBXM01040728">
    <property type="protein sequence ID" value="JAH67849.1"/>
    <property type="molecule type" value="Transcribed_RNA"/>
</dbReference>
<sequence>MSWSTLASCYINRAQHLLGEKNAQGKSFCNCGLTTVKII</sequence>
<reference evidence="1" key="2">
    <citation type="journal article" date="2015" name="Fish Shellfish Immunol.">
        <title>Early steps in the European eel (Anguilla anguilla)-Vibrio vulnificus interaction in the gills: Role of the RtxA13 toxin.</title>
        <authorList>
            <person name="Callol A."/>
            <person name="Pajuelo D."/>
            <person name="Ebbesson L."/>
            <person name="Teles M."/>
            <person name="MacKenzie S."/>
            <person name="Amaro C."/>
        </authorList>
    </citation>
    <scope>NUCLEOTIDE SEQUENCE</scope>
</reference>
<evidence type="ECO:0000313" key="1">
    <source>
        <dbReference type="EMBL" id="JAH67849.1"/>
    </source>
</evidence>
<accession>A0A0E9UPR5</accession>
<reference evidence="1" key="1">
    <citation type="submission" date="2014-11" db="EMBL/GenBank/DDBJ databases">
        <authorList>
            <person name="Amaro Gonzalez C."/>
        </authorList>
    </citation>
    <scope>NUCLEOTIDE SEQUENCE</scope>
</reference>
<proteinExistence type="predicted"/>
<dbReference type="AlphaFoldDB" id="A0A0E9UPR5"/>
<name>A0A0E9UPR5_ANGAN</name>
<protein>
    <submittedName>
        <fullName evidence="1">Uncharacterized protein</fullName>
    </submittedName>
</protein>